<dbReference type="PANTHER" id="PTHR40455">
    <property type="entry name" value="ANTITOXIN HIGA"/>
    <property type="match status" value="1"/>
</dbReference>
<reference evidence="1 2" key="1">
    <citation type="journal article" date="2005" name="Arch. Microbiol.">
        <title>The genome sequence of an anaerobic aromatic-degrading denitrifying bacterium, strain EbN1.</title>
        <authorList>
            <person name="Rabus R."/>
            <person name="Kube M."/>
            <person name="Heider J."/>
            <person name="Beck A."/>
            <person name="Heitmann K."/>
            <person name="Widdel F."/>
            <person name="Reinhardt R."/>
        </authorList>
    </citation>
    <scope>NUCLEOTIDE SEQUENCE [LARGE SCALE GENOMIC DNA]</scope>
    <source>
        <strain evidence="1 2">EbN1</strain>
    </source>
</reference>
<dbReference type="PANTHER" id="PTHR40455:SF1">
    <property type="entry name" value="ANTITOXIN HIGA"/>
    <property type="match status" value="1"/>
</dbReference>
<dbReference type="EMBL" id="CR555306">
    <property type="protein sequence ID" value="CAI09880.1"/>
    <property type="molecule type" value="Genomic_DNA"/>
</dbReference>
<dbReference type="HOGENOM" id="CLU_125852_2_0_4"/>
<dbReference type="STRING" id="76114.ebA6572"/>
<dbReference type="eggNOG" id="COG5499">
    <property type="taxonomic scope" value="Bacteria"/>
</dbReference>
<dbReference type="InterPro" id="IPR039060">
    <property type="entry name" value="Antitox_HigA"/>
</dbReference>
<evidence type="ECO:0000313" key="1">
    <source>
        <dbReference type="EMBL" id="CAI09880.1"/>
    </source>
</evidence>
<gene>
    <name evidence="1" type="ORF">ebA6572</name>
</gene>
<dbReference type="InterPro" id="IPR010982">
    <property type="entry name" value="Lambda_DNA-bd_dom_sf"/>
</dbReference>
<evidence type="ECO:0000313" key="2">
    <source>
        <dbReference type="Proteomes" id="UP000006552"/>
    </source>
</evidence>
<dbReference type="Gene3D" id="1.10.260.40">
    <property type="entry name" value="lambda repressor-like DNA-binding domains"/>
    <property type="match status" value="1"/>
</dbReference>
<protein>
    <submittedName>
        <fullName evidence="1">Predicted transcription regulator containing helix turn helix domain</fullName>
    </submittedName>
</protein>
<name>Q5NYI4_AROAE</name>
<dbReference type="Proteomes" id="UP000006552">
    <property type="component" value="Chromosome"/>
</dbReference>
<organism evidence="1 2">
    <name type="scientific">Aromatoleum aromaticum (strain DSM 19018 / LMG 30748 / EbN1)</name>
    <name type="common">Azoarcus sp. (strain EbN1)</name>
    <dbReference type="NCBI Taxonomy" id="76114"/>
    <lineage>
        <taxon>Bacteria</taxon>
        <taxon>Pseudomonadati</taxon>
        <taxon>Pseudomonadota</taxon>
        <taxon>Betaproteobacteria</taxon>
        <taxon>Rhodocyclales</taxon>
        <taxon>Rhodocyclaceae</taxon>
        <taxon>Aromatoleum</taxon>
    </lineage>
</organism>
<dbReference type="GO" id="GO:0006355">
    <property type="term" value="P:regulation of DNA-templated transcription"/>
    <property type="evidence" value="ECO:0007669"/>
    <property type="project" value="InterPro"/>
</dbReference>
<keyword evidence="2" id="KW-1185">Reference proteome</keyword>
<dbReference type="KEGG" id="eba:ebA6572"/>
<dbReference type="AlphaFoldDB" id="Q5NYI4"/>
<dbReference type="SUPFAM" id="SSF47413">
    <property type="entry name" value="lambda repressor-like DNA-binding domains"/>
    <property type="match status" value="1"/>
</dbReference>
<accession>Q5NYI4</accession>
<sequence>MNIRPIHTEIDYKATLKEISALMEFDPDPGTPEGDRLDILTTLVKAYEAKHFPIGAPDPVEAIKFRMEQSGLSVKDLEPFIGRSNRVYEILNRKRPLTLGMIRRLHQGLGIPAEVLIAETVWETGVTAPKARLPDGIIGGIKRSYNR</sequence>
<proteinExistence type="predicted"/>
<dbReference type="GO" id="GO:0001046">
    <property type="term" value="F:core promoter sequence-specific DNA binding"/>
    <property type="evidence" value="ECO:0007669"/>
    <property type="project" value="TreeGrafter"/>
</dbReference>